<organism evidence="5 6">
    <name type="scientific">Phanerochaete sordida</name>
    <dbReference type="NCBI Taxonomy" id="48140"/>
    <lineage>
        <taxon>Eukaryota</taxon>
        <taxon>Fungi</taxon>
        <taxon>Dikarya</taxon>
        <taxon>Basidiomycota</taxon>
        <taxon>Agaricomycotina</taxon>
        <taxon>Agaricomycetes</taxon>
        <taxon>Polyporales</taxon>
        <taxon>Phanerochaetaceae</taxon>
        <taxon>Phanerochaete</taxon>
    </lineage>
</organism>
<dbReference type="Gene3D" id="3.30.710.10">
    <property type="entry name" value="Potassium Channel Kv1.1, Chain A"/>
    <property type="match status" value="1"/>
</dbReference>
<feature type="compositionally biased region" description="Low complexity" evidence="3">
    <location>
        <begin position="105"/>
        <end position="115"/>
    </location>
</feature>
<evidence type="ECO:0000313" key="6">
    <source>
        <dbReference type="Proteomes" id="UP000703269"/>
    </source>
</evidence>
<evidence type="ECO:0000256" key="1">
    <source>
        <dbReference type="ARBA" id="ARBA00022737"/>
    </source>
</evidence>
<dbReference type="PANTHER" id="PTHR46231:SF1">
    <property type="entry name" value="ANKYRIN REPEAT AND BTB_POZ DOMAIN-CONTAINING PROTEIN 1"/>
    <property type="match status" value="1"/>
</dbReference>
<evidence type="ECO:0000256" key="2">
    <source>
        <dbReference type="ARBA" id="ARBA00023043"/>
    </source>
</evidence>
<evidence type="ECO:0000259" key="4">
    <source>
        <dbReference type="PROSITE" id="PS50097"/>
    </source>
</evidence>
<keyword evidence="2" id="KW-0040">ANK repeat</keyword>
<proteinExistence type="predicted"/>
<keyword evidence="1" id="KW-0677">Repeat</keyword>
<dbReference type="PANTHER" id="PTHR46231">
    <property type="entry name" value="ANKYRIN REPEAT AND BTB/POZ DOMAIN-CONTAINING PROTEIN 1"/>
    <property type="match status" value="1"/>
</dbReference>
<dbReference type="SUPFAM" id="SSF54695">
    <property type="entry name" value="POZ domain"/>
    <property type="match status" value="1"/>
</dbReference>
<dbReference type="AlphaFoldDB" id="A0A9P3GDT2"/>
<feature type="region of interest" description="Disordered" evidence="3">
    <location>
        <begin position="87"/>
        <end position="153"/>
    </location>
</feature>
<dbReference type="SMART" id="SM00225">
    <property type="entry name" value="BTB"/>
    <property type="match status" value="1"/>
</dbReference>
<keyword evidence="6" id="KW-1185">Reference proteome</keyword>
<dbReference type="CDD" id="cd18186">
    <property type="entry name" value="BTB_POZ_ZBTB_KLHL-like"/>
    <property type="match status" value="1"/>
</dbReference>
<name>A0A9P3GDT2_9APHY</name>
<comment type="caution">
    <text evidence="5">The sequence shown here is derived from an EMBL/GenBank/DDBJ whole genome shotgun (WGS) entry which is preliminary data.</text>
</comment>
<dbReference type="EMBL" id="BPQB01000030">
    <property type="protein sequence ID" value="GJE93066.1"/>
    <property type="molecule type" value="Genomic_DNA"/>
</dbReference>
<dbReference type="Proteomes" id="UP000703269">
    <property type="component" value="Unassembled WGS sequence"/>
</dbReference>
<evidence type="ECO:0000313" key="5">
    <source>
        <dbReference type="EMBL" id="GJE93066.1"/>
    </source>
</evidence>
<dbReference type="GO" id="GO:0005737">
    <property type="term" value="C:cytoplasm"/>
    <property type="evidence" value="ECO:0007669"/>
    <property type="project" value="TreeGrafter"/>
</dbReference>
<sequence>MSPAMSTKSRRQSSSQSSQSSRSSRASGSGSSSSRSASSSAPSSLPTPPAPASLSEHEKQPIVADASALFRPPGLLWTSPSLFPSPWDQSGKTWASPIPLDGQHPLASPSPVSEAPEPEALDAPSSPASLYDEASRPPSPAASYASRESTDSGVVLDARSKASHVTSLSIPPSPALLRPPTPPAPLTLGAPWFCHAPVPSKPISLLGRQPKATRHSQFYFTDDLVTLNVDGCLFRVHQCILERESTYFRRLFAREVGQGFSDETAIELPQVTVEAFEILLRFVYFGTHEPAACPMEDWISLLAAATALTFPALRERALAELEDPSSSLDALDRLLLADRYDVARWRVPAYVALCMREHPLQESEAALLGVKVASQVAQARERVLLDMLLQAQSPPRRDKAGSAARAPLCKDVRRVERIVEDVFGMSGVAVPHRS</sequence>
<reference evidence="5 6" key="1">
    <citation type="submission" date="2021-08" db="EMBL/GenBank/DDBJ databases">
        <title>Draft Genome Sequence of Phanerochaete sordida strain YK-624.</title>
        <authorList>
            <person name="Mori T."/>
            <person name="Dohra H."/>
            <person name="Suzuki T."/>
            <person name="Kawagishi H."/>
            <person name="Hirai H."/>
        </authorList>
    </citation>
    <scope>NUCLEOTIDE SEQUENCE [LARGE SCALE GENOMIC DNA]</scope>
    <source>
        <strain evidence="5 6">YK-624</strain>
    </source>
</reference>
<dbReference type="InterPro" id="IPR011333">
    <property type="entry name" value="SKP1/BTB/POZ_sf"/>
</dbReference>
<evidence type="ECO:0000256" key="3">
    <source>
        <dbReference type="SAM" id="MobiDB-lite"/>
    </source>
</evidence>
<protein>
    <recommendedName>
        <fullName evidence="4">BTB domain-containing protein</fullName>
    </recommendedName>
</protein>
<dbReference type="InterPro" id="IPR044515">
    <property type="entry name" value="ABTB1"/>
</dbReference>
<dbReference type="GO" id="GO:0000151">
    <property type="term" value="C:ubiquitin ligase complex"/>
    <property type="evidence" value="ECO:0007669"/>
    <property type="project" value="TreeGrafter"/>
</dbReference>
<gene>
    <name evidence="5" type="ORF">PsYK624_092250</name>
</gene>
<feature type="region of interest" description="Disordered" evidence="3">
    <location>
        <begin position="1"/>
        <end position="66"/>
    </location>
</feature>
<dbReference type="PROSITE" id="PS50097">
    <property type="entry name" value="BTB"/>
    <property type="match status" value="1"/>
</dbReference>
<accession>A0A9P3GDT2</accession>
<feature type="domain" description="BTB" evidence="4">
    <location>
        <begin position="223"/>
        <end position="292"/>
    </location>
</feature>
<dbReference type="OrthoDB" id="2593747at2759"/>
<dbReference type="Pfam" id="PF00651">
    <property type="entry name" value="BTB"/>
    <property type="match status" value="1"/>
</dbReference>
<dbReference type="InterPro" id="IPR000210">
    <property type="entry name" value="BTB/POZ_dom"/>
</dbReference>
<feature type="compositionally biased region" description="Low complexity" evidence="3">
    <location>
        <begin position="12"/>
        <end position="44"/>
    </location>
</feature>